<dbReference type="PANTHER" id="PTHR22888">
    <property type="entry name" value="CYTOCHROME C OXIDASE, SUBUNIT II"/>
    <property type="match status" value="1"/>
</dbReference>
<evidence type="ECO:0000259" key="19">
    <source>
        <dbReference type="PROSITE" id="PS50857"/>
    </source>
</evidence>
<dbReference type="GO" id="GO:0016491">
    <property type="term" value="F:oxidoreductase activity"/>
    <property type="evidence" value="ECO:0007669"/>
    <property type="project" value="InterPro"/>
</dbReference>
<dbReference type="RefSeq" id="WP_243329293.1">
    <property type="nucleotide sequence ID" value="NZ_AP027081.1"/>
</dbReference>
<dbReference type="PROSITE" id="PS51007">
    <property type="entry name" value="CYTC"/>
    <property type="match status" value="1"/>
</dbReference>
<evidence type="ECO:0000256" key="18">
    <source>
        <dbReference type="SAM" id="Phobius"/>
    </source>
</evidence>
<comment type="subcellular location">
    <subcellularLocation>
        <location evidence="1">Membrane</location>
        <topology evidence="1">Multi-pass membrane protein</topology>
    </subcellularLocation>
</comment>
<evidence type="ECO:0000256" key="12">
    <source>
        <dbReference type="ARBA" id="ARBA00023004"/>
    </source>
</evidence>
<evidence type="ECO:0000259" key="20">
    <source>
        <dbReference type="PROSITE" id="PS51007"/>
    </source>
</evidence>
<dbReference type="InterPro" id="IPR014222">
    <property type="entry name" value="Cyt_c_oxidase_su2"/>
</dbReference>
<evidence type="ECO:0000313" key="21">
    <source>
        <dbReference type="EMBL" id="BDU75826.1"/>
    </source>
</evidence>
<comment type="similarity">
    <text evidence="2">Belongs to the cytochrome c oxidase subunit 2 family.</text>
</comment>
<dbReference type="GO" id="GO:0004129">
    <property type="term" value="F:cytochrome-c oxidase activity"/>
    <property type="evidence" value="ECO:0007669"/>
    <property type="project" value="UniProtKB-EC"/>
</dbReference>
<dbReference type="Gene3D" id="1.10.287.90">
    <property type="match status" value="1"/>
</dbReference>
<sequence>MNAPLSLAAGGTDRVFWFWVAVSLLFYAGLTATMVAFVVRYRRGRPHRLPPSEGSLLLEVTWTLVPTGLFLAIFAFGWTDYRRMRTVPREALGVTVTGRQWSWSFRYPNGKETARLYAPVDRPIGLDVLTADVIHGFYIPDFRLKADAVPGHVNRTWFQATREGIYDIQCTVICGVDHSRMVAEAVIVPEADFRAWYFGGEEAPEPQAPQPRGLALLRDHGCLACHTLDGRPAVGPTFKGLLGRTEQVDTPRGLETIRVDERRIRTAIVDADHAPVHGYPRVMPAAALGPDDLDRAVGFLKGCR</sequence>
<dbReference type="InterPro" id="IPR036909">
    <property type="entry name" value="Cyt_c-like_dom_sf"/>
</dbReference>
<feature type="transmembrane region" description="Helical" evidence="18">
    <location>
        <begin position="60"/>
        <end position="79"/>
    </location>
</feature>
<organism evidence="21 22">
    <name type="scientific">Mesoterricola sediminis</name>
    <dbReference type="NCBI Taxonomy" id="2927980"/>
    <lineage>
        <taxon>Bacteria</taxon>
        <taxon>Pseudomonadati</taxon>
        <taxon>Acidobacteriota</taxon>
        <taxon>Holophagae</taxon>
        <taxon>Holophagales</taxon>
        <taxon>Holophagaceae</taxon>
        <taxon>Mesoterricola</taxon>
    </lineage>
</organism>
<dbReference type="InterPro" id="IPR009056">
    <property type="entry name" value="Cyt_c-like_dom"/>
</dbReference>
<evidence type="ECO:0000256" key="17">
    <source>
        <dbReference type="PROSITE-ProRule" id="PRU00433"/>
    </source>
</evidence>
<evidence type="ECO:0000256" key="11">
    <source>
        <dbReference type="ARBA" id="ARBA00022989"/>
    </source>
</evidence>
<dbReference type="Proteomes" id="UP001228113">
    <property type="component" value="Chromosome"/>
</dbReference>
<dbReference type="AlphaFoldDB" id="A0AA48H1M3"/>
<dbReference type="SUPFAM" id="SSF81464">
    <property type="entry name" value="Cytochrome c oxidase subunit II-like, transmembrane region"/>
    <property type="match status" value="1"/>
</dbReference>
<evidence type="ECO:0000256" key="10">
    <source>
        <dbReference type="ARBA" id="ARBA00022982"/>
    </source>
</evidence>
<evidence type="ECO:0000256" key="1">
    <source>
        <dbReference type="ARBA" id="ARBA00004141"/>
    </source>
</evidence>
<dbReference type="NCBIfam" id="TIGR02866">
    <property type="entry name" value="CoxB"/>
    <property type="match status" value="1"/>
</dbReference>
<feature type="domain" description="Cytochrome c" evidence="20">
    <location>
        <begin position="208"/>
        <end position="304"/>
    </location>
</feature>
<feature type="domain" description="Cytochrome oxidase subunit II copper A binding" evidence="19">
    <location>
        <begin position="89"/>
        <end position="199"/>
    </location>
</feature>
<accession>A0AA48H1M3</accession>
<evidence type="ECO:0000256" key="6">
    <source>
        <dbReference type="ARBA" id="ARBA00022660"/>
    </source>
</evidence>
<dbReference type="EMBL" id="AP027081">
    <property type="protein sequence ID" value="BDU75826.1"/>
    <property type="molecule type" value="Genomic_DNA"/>
</dbReference>
<evidence type="ECO:0000256" key="14">
    <source>
        <dbReference type="ARBA" id="ARBA00023136"/>
    </source>
</evidence>
<feature type="transmembrane region" description="Helical" evidence="18">
    <location>
        <begin position="16"/>
        <end position="39"/>
    </location>
</feature>
<protein>
    <recommendedName>
        <fullName evidence="3">cytochrome-c oxidase</fullName>
        <ecNumber evidence="3">7.1.1.9</ecNumber>
    </recommendedName>
    <alternativeName>
        <fullName evidence="16">Cytochrome aa3 subunit 2</fullName>
    </alternativeName>
</protein>
<dbReference type="GO" id="GO:0042773">
    <property type="term" value="P:ATP synthesis coupled electron transport"/>
    <property type="evidence" value="ECO:0007669"/>
    <property type="project" value="TreeGrafter"/>
</dbReference>
<keyword evidence="4" id="KW-0813">Transport</keyword>
<dbReference type="EC" id="7.1.1.9" evidence="3"/>
<evidence type="ECO:0000256" key="3">
    <source>
        <dbReference type="ARBA" id="ARBA00012949"/>
    </source>
</evidence>
<dbReference type="InterPro" id="IPR045187">
    <property type="entry name" value="CcO_II"/>
</dbReference>
<evidence type="ECO:0000256" key="8">
    <source>
        <dbReference type="ARBA" id="ARBA00022723"/>
    </source>
</evidence>
<comment type="function">
    <text evidence="15">Subunits I and II form the functional core of the enzyme complex. Electrons originating in cytochrome c are transferred via heme a and Cu(A) to the binuclear center formed by heme a3 and Cu(B).</text>
</comment>
<dbReference type="SUPFAM" id="SSF46626">
    <property type="entry name" value="Cytochrome c"/>
    <property type="match status" value="1"/>
</dbReference>
<keyword evidence="22" id="KW-1185">Reference proteome</keyword>
<evidence type="ECO:0000256" key="9">
    <source>
        <dbReference type="ARBA" id="ARBA00022967"/>
    </source>
</evidence>
<keyword evidence="8 17" id="KW-0479">Metal-binding</keyword>
<keyword evidence="10" id="KW-0249">Electron transport</keyword>
<dbReference type="GO" id="GO:0005507">
    <property type="term" value="F:copper ion binding"/>
    <property type="evidence" value="ECO:0007669"/>
    <property type="project" value="InterPro"/>
</dbReference>
<keyword evidence="14 18" id="KW-0472">Membrane</keyword>
<dbReference type="Pfam" id="PF00116">
    <property type="entry name" value="COX2"/>
    <property type="match status" value="1"/>
</dbReference>
<dbReference type="Gene3D" id="2.60.40.420">
    <property type="entry name" value="Cupredoxins - blue copper proteins"/>
    <property type="match status" value="1"/>
</dbReference>
<dbReference type="PROSITE" id="PS00078">
    <property type="entry name" value="COX2"/>
    <property type="match status" value="1"/>
</dbReference>
<gene>
    <name evidence="21" type="primary">coxB</name>
    <name evidence="21" type="ORF">METESE_07840</name>
</gene>
<keyword evidence="9" id="KW-1278">Translocase</keyword>
<dbReference type="GO" id="GO:0016020">
    <property type="term" value="C:membrane"/>
    <property type="evidence" value="ECO:0007669"/>
    <property type="project" value="UniProtKB-SubCell"/>
</dbReference>
<evidence type="ECO:0000256" key="5">
    <source>
        <dbReference type="ARBA" id="ARBA00022617"/>
    </source>
</evidence>
<keyword evidence="13" id="KW-0186">Copper</keyword>
<keyword evidence="11 18" id="KW-1133">Transmembrane helix</keyword>
<dbReference type="GO" id="GO:0020037">
    <property type="term" value="F:heme binding"/>
    <property type="evidence" value="ECO:0007669"/>
    <property type="project" value="InterPro"/>
</dbReference>
<evidence type="ECO:0000256" key="4">
    <source>
        <dbReference type="ARBA" id="ARBA00022448"/>
    </source>
</evidence>
<evidence type="ECO:0000256" key="16">
    <source>
        <dbReference type="ARBA" id="ARBA00031399"/>
    </source>
</evidence>
<reference evidence="21" key="1">
    <citation type="journal article" date="2023" name="Int. J. Syst. Evol. Microbiol.">
        <title>Mesoterricola silvestris gen. nov., sp. nov., Mesoterricola sediminis sp. nov., Geothrix oryzae sp. nov., Geothrix edaphica sp. nov., Geothrix rubra sp. nov., and Geothrix limicola sp. nov., six novel members of Acidobacteriota isolated from soils.</title>
        <authorList>
            <person name="Itoh H."/>
            <person name="Sugisawa Y."/>
            <person name="Mise K."/>
            <person name="Xu Z."/>
            <person name="Kuniyasu M."/>
            <person name="Ushijima N."/>
            <person name="Kawano K."/>
            <person name="Kobayashi E."/>
            <person name="Shiratori Y."/>
            <person name="Masuda Y."/>
            <person name="Senoo K."/>
        </authorList>
    </citation>
    <scope>NUCLEOTIDE SEQUENCE</scope>
    <source>
        <strain evidence="21">W786</strain>
    </source>
</reference>
<dbReference type="SUPFAM" id="SSF49503">
    <property type="entry name" value="Cupredoxins"/>
    <property type="match status" value="1"/>
</dbReference>
<dbReference type="InterPro" id="IPR008972">
    <property type="entry name" value="Cupredoxin"/>
</dbReference>
<evidence type="ECO:0000313" key="22">
    <source>
        <dbReference type="Proteomes" id="UP001228113"/>
    </source>
</evidence>
<dbReference type="KEGG" id="msea:METESE_07840"/>
<keyword evidence="12 17" id="KW-0408">Iron</keyword>
<name>A0AA48H1M3_9BACT</name>
<keyword evidence="7 18" id="KW-0812">Transmembrane</keyword>
<dbReference type="PANTHER" id="PTHR22888:SF9">
    <property type="entry name" value="CYTOCHROME C OXIDASE SUBUNIT 2"/>
    <property type="match status" value="1"/>
</dbReference>
<dbReference type="InterPro" id="IPR001505">
    <property type="entry name" value="Copper_CuA"/>
</dbReference>
<proteinExistence type="inferred from homology"/>
<evidence type="ECO:0000256" key="7">
    <source>
        <dbReference type="ARBA" id="ARBA00022692"/>
    </source>
</evidence>
<keyword evidence="5 17" id="KW-0349">Heme</keyword>
<dbReference type="Gene3D" id="1.10.760.10">
    <property type="entry name" value="Cytochrome c-like domain"/>
    <property type="match status" value="1"/>
</dbReference>
<dbReference type="InterPro" id="IPR036257">
    <property type="entry name" value="Cyt_c_oxidase_su2_TM_sf"/>
</dbReference>
<evidence type="ECO:0000256" key="13">
    <source>
        <dbReference type="ARBA" id="ARBA00023008"/>
    </source>
</evidence>
<dbReference type="PROSITE" id="PS50857">
    <property type="entry name" value="COX2_CUA"/>
    <property type="match status" value="1"/>
</dbReference>
<dbReference type="InterPro" id="IPR002429">
    <property type="entry name" value="CcO_II-like_C"/>
</dbReference>
<evidence type="ECO:0000256" key="2">
    <source>
        <dbReference type="ARBA" id="ARBA00007866"/>
    </source>
</evidence>
<keyword evidence="6" id="KW-0679">Respiratory chain</keyword>
<evidence type="ECO:0000256" key="15">
    <source>
        <dbReference type="ARBA" id="ARBA00024688"/>
    </source>
</evidence>